<keyword evidence="6 8" id="KW-0342">GTP-binding</keyword>
<sequence length="951" mass="103016">MKIKDLARELSLSGDEVLEKAKAMGIKVSGTSDDLSDIDTTAVKNTILKGGTHTETKVVRTRAKKSDAEKKDGGPKVTVKAANIKLPEKKKTVKAAAKPAARTAAKPPAGKPIVPKEVEGRPKPLEGKPVVSKSMLEKRIAEEEAAKQVAAEAKADKPAAPAEEQQSAAKAQPAKKTAAKPETKTEQKQEKTEKPAEKKPEAPRRQTRLKVIKRAEDVRREEAEAAERRAAAREKRQEEKKTEEKKRGGDRDRKTGDRKNEKRGERKSFDRKGGKPGEKKDARPSQDRSSRPAPRRDDAAGDVAVSKPTSHRGEKKNKEKEHDKFSKLERGGRKGGKPQSLEKQVRNKKHNKPKAAPEPEVETVELPAGTIMINVPITVAGFAEQTKTSVSKIIMTLMKMGVMANVNQNLDEDTVVLLAEEMGLQVAIGKVKEETEEEGIESFEDKEEDLKPRAPIITVMGHVDHGKTSLLDAIRKTHVTAQESGGITQHIGASEVEINGQKIVFLDTPGHEAFTAMRARGAHATDIAVLVVAADDSVKPQTIESISHAKAAGVPIIVAINKMDKPGANPDIVKKDLAEQGVLVEDWGGDVISVPVSAKTGEGIVNLLEMILLQAEVLELKANPDRLALGTVLEARLDKAKGPVASLLVLNGTLKAGMSIVAGTCSGKIRLMTNDKGEKIRLAGPATAVEILGLTDVPHAGDVFNAVKDDKVAREIAEKRQDKLREEVLARNSSTTLEELFSQIQEGEVKELNLIVKGDVQGSVGAIVSSLEKLSNDKVRVKIVHTGVGAINESDIMLAGTSDAVVIGFNVRPSAAVSSIAEREGIQIRTYRVIYDIIDDVENAMKGMLDPEFKEVVLGTVEIRNTFKVPGVGIVGGAYVTDGKVVRNEQIRLVRDGIVIHEGKISSLKRFKDDAKEVAQGYECGIGIENYNDIKEGDIIECFTMEEVKRD</sequence>
<feature type="domain" description="Tr-type G" evidence="11">
    <location>
        <begin position="452"/>
        <end position="621"/>
    </location>
</feature>
<dbReference type="InterPro" id="IPR000178">
    <property type="entry name" value="TF_IF2_bacterial-like"/>
</dbReference>
<feature type="compositionally biased region" description="Low complexity" evidence="10">
    <location>
        <begin position="94"/>
        <end position="112"/>
    </location>
</feature>
<dbReference type="PANTHER" id="PTHR43381:SF5">
    <property type="entry name" value="TR-TYPE G DOMAIN-CONTAINING PROTEIN"/>
    <property type="match status" value="1"/>
</dbReference>
<dbReference type="Gene3D" id="3.40.50.10050">
    <property type="entry name" value="Translation initiation factor IF- 2, domain 3"/>
    <property type="match status" value="1"/>
</dbReference>
<dbReference type="Gene3D" id="3.40.50.300">
    <property type="entry name" value="P-loop containing nucleotide triphosphate hydrolases"/>
    <property type="match status" value="1"/>
</dbReference>
<feature type="binding site" evidence="8">
    <location>
        <begin position="507"/>
        <end position="511"/>
    </location>
    <ligand>
        <name>GTP</name>
        <dbReference type="ChEBI" id="CHEBI:37565"/>
    </ligand>
</feature>
<dbReference type="Proteomes" id="UP000644115">
    <property type="component" value="Unassembled WGS sequence"/>
</dbReference>
<evidence type="ECO:0000256" key="9">
    <source>
        <dbReference type="RuleBase" id="RU000644"/>
    </source>
</evidence>
<evidence type="ECO:0000256" key="2">
    <source>
        <dbReference type="ARBA" id="ARBA00020675"/>
    </source>
</evidence>
<dbReference type="HAMAP" id="MF_00100_B">
    <property type="entry name" value="IF_2_B"/>
    <property type="match status" value="1"/>
</dbReference>
<dbReference type="InterPro" id="IPR023115">
    <property type="entry name" value="TIF_IF2_dom3"/>
</dbReference>
<dbReference type="PANTHER" id="PTHR43381">
    <property type="entry name" value="TRANSLATION INITIATION FACTOR IF-2-RELATED"/>
    <property type="match status" value="1"/>
</dbReference>
<dbReference type="GO" id="GO:0005525">
    <property type="term" value="F:GTP binding"/>
    <property type="evidence" value="ECO:0007669"/>
    <property type="project" value="UniProtKB-KW"/>
</dbReference>
<feature type="compositionally biased region" description="Low complexity" evidence="10">
    <location>
        <begin position="147"/>
        <end position="176"/>
    </location>
</feature>
<keyword evidence="3 8" id="KW-0396">Initiation factor</keyword>
<feature type="compositionally biased region" description="Basic and acidic residues" evidence="10">
    <location>
        <begin position="179"/>
        <end position="204"/>
    </location>
</feature>
<feature type="region of interest" description="Disordered" evidence="10">
    <location>
        <begin position="90"/>
        <end position="361"/>
    </location>
</feature>
<evidence type="ECO:0000256" key="10">
    <source>
        <dbReference type="SAM" id="MobiDB-lite"/>
    </source>
</evidence>
<feature type="compositionally biased region" description="Basic and acidic residues" evidence="10">
    <location>
        <begin position="316"/>
        <end position="332"/>
    </location>
</feature>
<feature type="compositionally biased region" description="Basic and acidic residues" evidence="10">
    <location>
        <begin position="114"/>
        <end position="126"/>
    </location>
</feature>
<keyword evidence="13" id="KW-1185">Reference proteome</keyword>
<evidence type="ECO:0000256" key="6">
    <source>
        <dbReference type="ARBA" id="ARBA00023134"/>
    </source>
</evidence>
<dbReference type="CDD" id="cd01887">
    <property type="entry name" value="IF2_eIF5B"/>
    <property type="match status" value="1"/>
</dbReference>
<dbReference type="InterPro" id="IPR000795">
    <property type="entry name" value="T_Tr_GTP-bd_dom"/>
</dbReference>
<feature type="compositionally biased region" description="Basic and acidic residues" evidence="10">
    <location>
        <begin position="135"/>
        <end position="146"/>
    </location>
</feature>
<keyword evidence="8" id="KW-0963">Cytoplasm</keyword>
<feature type="region of interest" description="G-domain" evidence="8">
    <location>
        <begin position="455"/>
        <end position="603"/>
    </location>
</feature>
<evidence type="ECO:0000256" key="8">
    <source>
        <dbReference type="HAMAP-Rule" id="MF_00100"/>
    </source>
</evidence>
<dbReference type="CDD" id="cd03702">
    <property type="entry name" value="IF2_mtIF2_II"/>
    <property type="match status" value="1"/>
</dbReference>
<dbReference type="NCBIfam" id="TIGR00231">
    <property type="entry name" value="small_GTP"/>
    <property type="match status" value="1"/>
</dbReference>
<evidence type="ECO:0000256" key="1">
    <source>
        <dbReference type="ARBA" id="ARBA00007733"/>
    </source>
</evidence>
<feature type="compositionally biased region" description="Basic and acidic residues" evidence="10">
    <location>
        <begin position="57"/>
        <end position="74"/>
    </location>
</feature>
<keyword evidence="4 8" id="KW-0547">Nucleotide-binding</keyword>
<dbReference type="GO" id="GO:0003743">
    <property type="term" value="F:translation initiation factor activity"/>
    <property type="evidence" value="ECO:0007669"/>
    <property type="project" value="UniProtKB-UniRule"/>
</dbReference>
<dbReference type="EMBL" id="JACRWC010000074">
    <property type="protein sequence ID" value="MBC5999544.1"/>
    <property type="molecule type" value="Genomic_DNA"/>
</dbReference>
<dbReference type="InterPro" id="IPR009000">
    <property type="entry name" value="Transl_B-barrel_sf"/>
</dbReference>
<evidence type="ECO:0000313" key="12">
    <source>
        <dbReference type="EMBL" id="MBC5999544.1"/>
    </source>
</evidence>
<comment type="function">
    <text evidence="7 8 9">One of the essential components for the initiation of protein synthesis. Protects formylmethionyl-tRNA from spontaneous hydrolysis and promotes its binding to the 30S ribosomal subunits. Also involved in the hydrolysis of GTP during the formation of the 70S ribosomal complex.</text>
</comment>
<dbReference type="Pfam" id="PF04760">
    <property type="entry name" value="IF2_N"/>
    <property type="match status" value="1"/>
</dbReference>
<dbReference type="PROSITE" id="PS01176">
    <property type="entry name" value="IF2"/>
    <property type="match status" value="1"/>
</dbReference>
<feature type="compositionally biased region" description="Basic and acidic residues" evidence="10">
    <location>
        <begin position="213"/>
        <end position="299"/>
    </location>
</feature>
<dbReference type="SUPFAM" id="SSF52540">
    <property type="entry name" value="P-loop containing nucleoside triphosphate hydrolases"/>
    <property type="match status" value="1"/>
</dbReference>
<evidence type="ECO:0000256" key="7">
    <source>
        <dbReference type="ARBA" id="ARBA00025162"/>
    </source>
</evidence>
<comment type="subcellular location">
    <subcellularLocation>
        <location evidence="8">Cytoplasm</location>
    </subcellularLocation>
</comment>
<evidence type="ECO:0000259" key="11">
    <source>
        <dbReference type="PROSITE" id="PS51722"/>
    </source>
</evidence>
<dbReference type="Gene3D" id="1.10.10.2480">
    <property type="match status" value="1"/>
</dbReference>
<dbReference type="FunFam" id="2.40.30.10:FF:000008">
    <property type="entry name" value="Translation initiation factor IF-2"/>
    <property type="match status" value="1"/>
</dbReference>
<dbReference type="InterPro" id="IPR053905">
    <property type="entry name" value="EF-G-like_DII"/>
</dbReference>
<dbReference type="Pfam" id="PF22042">
    <property type="entry name" value="EF-G_D2"/>
    <property type="match status" value="1"/>
</dbReference>
<dbReference type="InterPro" id="IPR044145">
    <property type="entry name" value="IF2_II"/>
</dbReference>
<dbReference type="FunFam" id="3.40.50.10050:FF:000001">
    <property type="entry name" value="Translation initiation factor IF-2"/>
    <property type="match status" value="1"/>
</dbReference>
<dbReference type="RefSeq" id="WP_249286971.1">
    <property type="nucleotide sequence ID" value="NZ_JACRWC010000074.1"/>
</dbReference>
<dbReference type="Gene3D" id="2.40.30.10">
    <property type="entry name" value="Translation factors"/>
    <property type="match status" value="2"/>
</dbReference>
<dbReference type="AlphaFoldDB" id="A0A923SLR6"/>
<dbReference type="PROSITE" id="PS51722">
    <property type="entry name" value="G_TR_2"/>
    <property type="match status" value="1"/>
</dbReference>
<feature type="binding site" evidence="8">
    <location>
        <begin position="461"/>
        <end position="468"/>
    </location>
    <ligand>
        <name>GTP</name>
        <dbReference type="ChEBI" id="CHEBI:37565"/>
    </ligand>
</feature>
<comment type="caution">
    <text evidence="12">The sequence shown here is derived from an EMBL/GenBank/DDBJ whole genome shotgun (WGS) entry which is preliminary data.</text>
</comment>
<reference evidence="12" key="1">
    <citation type="submission" date="2020-08" db="EMBL/GenBank/DDBJ databases">
        <authorList>
            <person name="Liu C."/>
            <person name="Sun Q."/>
        </authorList>
    </citation>
    <scope>NUCLEOTIDE SEQUENCE</scope>
    <source>
        <strain evidence="12">BX16</strain>
    </source>
</reference>
<dbReference type="FunFam" id="3.40.50.300:FF:000019">
    <property type="entry name" value="Translation initiation factor IF-2"/>
    <property type="match status" value="1"/>
</dbReference>
<dbReference type="GO" id="GO:0005829">
    <property type="term" value="C:cytosol"/>
    <property type="evidence" value="ECO:0007669"/>
    <property type="project" value="TreeGrafter"/>
</dbReference>
<dbReference type="InterPro" id="IPR006847">
    <property type="entry name" value="IF2_N"/>
</dbReference>
<protein>
    <recommendedName>
        <fullName evidence="2 8">Translation initiation factor IF-2</fullName>
    </recommendedName>
</protein>
<dbReference type="SUPFAM" id="SSF50447">
    <property type="entry name" value="Translation proteins"/>
    <property type="match status" value="2"/>
</dbReference>
<evidence type="ECO:0000256" key="4">
    <source>
        <dbReference type="ARBA" id="ARBA00022741"/>
    </source>
</evidence>
<accession>A0A923SLR6</accession>
<proteinExistence type="inferred from homology"/>
<dbReference type="FunFam" id="2.40.30.10:FF:000054">
    <property type="entry name" value="Translation initiation factor IF-2"/>
    <property type="match status" value="1"/>
</dbReference>
<dbReference type="InterPro" id="IPR015760">
    <property type="entry name" value="TIF_IF2"/>
</dbReference>
<evidence type="ECO:0000313" key="13">
    <source>
        <dbReference type="Proteomes" id="UP000644115"/>
    </source>
</evidence>
<dbReference type="CDD" id="cd03692">
    <property type="entry name" value="mtIF2_IVc"/>
    <property type="match status" value="1"/>
</dbReference>
<dbReference type="Pfam" id="PF11987">
    <property type="entry name" value="IF-2"/>
    <property type="match status" value="1"/>
</dbReference>
<gene>
    <name evidence="8 12" type="primary">infB</name>
    <name evidence="12" type="ORF">H8876_05980</name>
</gene>
<evidence type="ECO:0000256" key="5">
    <source>
        <dbReference type="ARBA" id="ARBA00022917"/>
    </source>
</evidence>
<organism evidence="12 13">
    <name type="scientific">Lentihominibacter faecis</name>
    <dbReference type="NCBI Taxonomy" id="2764712"/>
    <lineage>
        <taxon>Bacteria</taxon>
        <taxon>Bacillati</taxon>
        <taxon>Bacillota</taxon>
        <taxon>Clostridia</taxon>
        <taxon>Peptostreptococcales</taxon>
        <taxon>Anaerovoracaceae</taxon>
        <taxon>Lentihominibacter</taxon>
    </lineage>
</organism>
<feature type="binding site" evidence="8">
    <location>
        <begin position="561"/>
        <end position="564"/>
    </location>
    <ligand>
        <name>GTP</name>
        <dbReference type="ChEBI" id="CHEBI:37565"/>
    </ligand>
</feature>
<dbReference type="NCBIfam" id="TIGR00487">
    <property type="entry name" value="IF-2"/>
    <property type="match status" value="1"/>
</dbReference>
<evidence type="ECO:0000256" key="3">
    <source>
        <dbReference type="ARBA" id="ARBA00022540"/>
    </source>
</evidence>
<dbReference type="InterPro" id="IPR036925">
    <property type="entry name" value="TIF_IF2_dom3_sf"/>
</dbReference>
<keyword evidence="5 8" id="KW-0648">Protein biosynthesis</keyword>
<dbReference type="Pfam" id="PF00009">
    <property type="entry name" value="GTP_EFTU"/>
    <property type="match status" value="1"/>
</dbReference>
<comment type="similarity">
    <text evidence="1 8 9">Belongs to the TRAFAC class translation factor GTPase superfamily. Classic translation factor GTPase family. IF-2 subfamily.</text>
</comment>
<dbReference type="GO" id="GO:0003924">
    <property type="term" value="F:GTPase activity"/>
    <property type="evidence" value="ECO:0007669"/>
    <property type="project" value="UniProtKB-UniRule"/>
</dbReference>
<dbReference type="InterPro" id="IPR027417">
    <property type="entry name" value="P-loop_NTPase"/>
</dbReference>
<dbReference type="SUPFAM" id="SSF52156">
    <property type="entry name" value="Initiation factor IF2/eIF5b, domain 3"/>
    <property type="match status" value="1"/>
</dbReference>
<dbReference type="InterPro" id="IPR005225">
    <property type="entry name" value="Small_GTP-bd"/>
</dbReference>
<feature type="region of interest" description="Disordered" evidence="10">
    <location>
        <begin position="57"/>
        <end position="76"/>
    </location>
</feature>
<name>A0A923SLR6_9FIRM</name>